<feature type="compositionally biased region" description="Basic residues" evidence="1">
    <location>
        <begin position="1"/>
        <end position="11"/>
    </location>
</feature>
<gene>
    <name evidence="2" type="ORF">VPNG_02272</name>
</gene>
<organism evidence="2 3">
    <name type="scientific">Cytospora leucostoma</name>
    <dbReference type="NCBI Taxonomy" id="1230097"/>
    <lineage>
        <taxon>Eukaryota</taxon>
        <taxon>Fungi</taxon>
        <taxon>Dikarya</taxon>
        <taxon>Ascomycota</taxon>
        <taxon>Pezizomycotina</taxon>
        <taxon>Sordariomycetes</taxon>
        <taxon>Sordariomycetidae</taxon>
        <taxon>Diaporthales</taxon>
        <taxon>Cytosporaceae</taxon>
        <taxon>Cytospora</taxon>
    </lineage>
</organism>
<evidence type="ECO:0000313" key="2">
    <source>
        <dbReference type="EMBL" id="ROW15468.1"/>
    </source>
</evidence>
<feature type="compositionally biased region" description="Pro residues" evidence="1">
    <location>
        <begin position="17"/>
        <end position="26"/>
    </location>
</feature>
<reference evidence="2 3" key="1">
    <citation type="submission" date="2015-09" db="EMBL/GenBank/DDBJ databases">
        <title>Host preference determinants of Valsa canker pathogens revealed by comparative genomics.</title>
        <authorList>
            <person name="Yin Z."/>
            <person name="Huang L."/>
        </authorList>
    </citation>
    <scope>NUCLEOTIDE SEQUENCE [LARGE SCALE GENOMIC DNA]</scope>
    <source>
        <strain evidence="2 3">SXYLt</strain>
    </source>
</reference>
<dbReference type="AlphaFoldDB" id="A0A423XGP4"/>
<accession>A0A423XGP4</accession>
<dbReference type="Proteomes" id="UP000285146">
    <property type="component" value="Unassembled WGS sequence"/>
</dbReference>
<dbReference type="InParanoid" id="A0A423XGP4"/>
<proteinExistence type="predicted"/>
<comment type="caution">
    <text evidence="2">The sequence shown here is derived from an EMBL/GenBank/DDBJ whole genome shotgun (WGS) entry which is preliminary data.</text>
</comment>
<evidence type="ECO:0000313" key="3">
    <source>
        <dbReference type="Proteomes" id="UP000285146"/>
    </source>
</evidence>
<evidence type="ECO:0000256" key="1">
    <source>
        <dbReference type="SAM" id="MobiDB-lite"/>
    </source>
</evidence>
<name>A0A423XGP4_9PEZI</name>
<keyword evidence="3" id="KW-1185">Reference proteome</keyword>
<dbReference type="EMBL" id="LKEB01000009">
    <property type="protein sequence ID" value="ROW15468.1"/>
    <property type="molecule type" value="Genomic_DNA"/>
</dbReference>
<dbReference type="OrthoDB" id="5235715at2759"/>
<feature type="region of interest" description="Disordered" evidence="1">
    <location>
        <begin position="1"/>
        <end position="43"/>
    </location>
</feature>
<sequence length="182" mass="20306">MHFKPARRRRFSVSTPYPHPHPPPPQLRRNGAMPYDSRPPGDDRRLLDHFQLTVTDIITNLNLDDAPAALNDVHILPKEILAESEIIAETVLAGLTIYFRDTGIQALETDPGTARLHAQQLIRTTRLLTTPGALPSKSLDDRLHGHALHHQLSDREVPALLHLNRKASDFGRILVRGSLTGS</sequence>
<protein>
    <submittedName>
        <fullName evidence="2">Uncharacterized protein</fullName>
    </submittedName>
</protein>